<gene>
    <name evidence="3" type="ORF">CTEN210_12916</name>
</gene>
<dbReference type="AlphaFoldDB" id="A0AAD3D4L8"/>
<organism evidence="3 4">
    <name type="scientific">Chaetoceros tenuissimus</name>
    <dbReference type="NCBI Taxonomy" id="426638"/>
    <lineage>
        <taxon>Eukaryota</taxon>
        <taxon>Sar</taxon>
        <taxon>Stramenopiles</taxon>
        <taxon>Ochrophyta</taxon>
        <taxon>Bacillariophyta</taxon>
        <taxon>Coscinodiscophyceae</taxon>
        <taxon>Chaetocerotophycidae</taxon>
        <taxon>Chaetocerotales</taxon>
        <taxon>Chaetocerotaceae</taxon>
        <taxon>Chaetoceros</taxon>
    </lineage>
</organism>
<dbReference type="InterPro" id="IPR043653">
    <property type="entry name" value="DUF5880"/>
</dbReference>
<feature type="domain" description="DUF5880" evidence="2">
    <location>
        <begin position="57"/>
        <end position="136"/>
    </location>
</feature>
<accession>A0AAD3D4L8</accession>
<feature type="compositionally biased region" description="Acidic residues" evidence="1">
    <location>
        <begin position="179"/>
        <end position="212"/>
    </location>
</feature>
<evidence type="ECO:0000256" key="1">
    <source>
        <dbReference type="SAM" id="MobiDB-lite"/>
    </source>
</evidence>
<evidence type="ECO:0000313" key="4">
    <source>
        <dbReference type="Proteomes" id="UP001054902"/>
    </source>
</evidence>
<feature type="region of interest" description="Disordered" evidence="1">
    <location>
        <begin position="262"/>
        <end position="340"/>
    </location>
</feature>
<feature type="compositionally biased region" description="Acidic residues" evidence="1">
    <location>
        <begin position="319"/>
        <end position="332"/>
    </location>
</feature>
<evidence type="ECO:0000259" key="2">
    <source>
        <dbReference type="Pfam" id="PF19208"/>
    </source>
</evidence>
<reference evidence="3 4" key="1">
    <citation type="journal article" date="2021" name="Sci. Rep.">
        <title>The genome of the diatom Chaetoceros tenuissimus carries an ancient integrated fragment of an extant virus.</title>
        <authorList>
            <person name="Hongo Y."/>
            <person name="Kimura K."/>
            <person name="Takaki Y."/>
            <person name="Yoshida Y."/>
            <person name="Baba S."/>
            <person name="Kobayashi G."/>
            <person name="Nagasaki K."/>
            <person name="Hano T."/>
            <person name="Tomaru Y."/>
        </authorList>
    </citation>
    <scope>NUCLEOTIDE SEQUENCE [LARGE SCALE GENOMIC DNA]</scope>
    <source>
        <strain evidence="3 4">NIES-3715</strain>
    </source>
</reference>
<dbReference type="EMBL" id="BLLK01000052">
    <property type="protein sequence ID" value="GFH56440.1"/>
    <property type="molecule type" value="Genomic_DNA"/>
</dbReference>
<feature type="region of interest" description="Disordered" evidence="1">
    <location>
        <begin position="174"/>
        <end position="216"/>
    </location>
</feature>
<sequence>MDPNQELATSLSGEQISNVLRSSGPLVKCVLLKCGQSQLDSKKASEEEEDEKAILKDLMQEIKVDTTPKKQMVQEILGGPFTFLGQYEEEGIMLMIHRDQDNERLAINPHMLQPPLDCVQVRGDVLLMRVAETEEEEKEGETPNVSAFLSNEEFFLDYTLDEYVKFASRTDIVAKEPEASDEEGEEEEESEEEEDGDDEEYSGESDEEDEEAQISMMNLILAQILKRFREENGRGPNTEELLAMRSALAEKLGIDESIVNQATGENESQEGEENQSKRKAQDGDEECRQKKVKFTNKDEVKIMTDDEGAKEATVAADVVEQDDEDDDDDNVEDVTPVAVA</sequence>
<dbReference type="Proteomes" id="UP001054902">
    <property type="component" value="Unassembled WGS sequence"/>
</dbReference>
<name>A0AAD3D4L8_9STRA</name>
<proteinExistence type="predicted"/>
<protein>
    <recommendedName>
        <fullName evidence="2">DUF5880 domain-containing protein</fullName>
    </recommendedName>
</protein>
<dbReference type="Pfam" id="PF19208">
    <property type="entry name" value="DUF5880"/>
    <property type="match status" value="1"/>
</dbReference>
<feature type="compositionally biased region" description="Basic and acidic residues" evidence="1">
    <location>
        <begin position="274"/>
        <end position="310"/>
    </location>
</feature>
<comment type="caution">
    <text evidence="3">The sequence shown here is derived from an EMBL/GenBank/DDBJ whole genome shotgun (WGS) entry which is preliminary data.</text>
</comment>
<keyword evidence="4" id="KW-1185">Reference proteome</keyword>
<evidence type="ECO:0000313" key="3">
    <source>
        <dbReference type="EMBL" id="GFH56440.1"/>
    </source>
</evidence>